<proteinExistence type="predicted"/>
<gene>
    <name evidence="2" type="ORF">KOW79_002857</name>
</gene>
<evidence type="ECO:0000313" key="3">
    <source>
        <dbReference type="Proteomes" id="UP000824219"/>
    </source>
</evidence>
<dbReference type="Proteomes" id="UP000824219">
    <property type="component" value="Linkage Group LG03"/>
</dbReference>
<feature type="compositionally biased region" description="Basic and acidic residues" evidence="1">
    <location>
        <begin position="1"/>
        <end position="14"/>
    </location>
</feature>
<feature type="region of interest" description="Disordered" evidence="1">
    <location>
        <begin position="64"/>
        <end position="134"/>
    </location>
</feature>
<evidence type="ECO:0000256" key="1">
    <source>
        <dbReference type="SAM" id="MobiDB-lite"/>
    </source>
</evidence>
<evidence type="ECO:0000313" key="2">
    <source>
        <dbReference type="EMBL" id="KAG7334450.1"/>
    </source>
</evidence>
<dbReference type="AlphaFoldDB" id="A0A9D3P4A8"/>
<sequence length="134" mass="15011">MDLEKDSGSKDKWNRQRKKRGDAGRRGGARKEECRERMRLRGGAWQSPHSLTQLCISHRVRPSDKQPRFLVPPPRAKPPTDTICIGREEQPKSVPHAGTKITNSAATNQAGEDRKANKVSSSLRVMEWKANSAA</sequence>
<accession>A0A9D3P4A8</accession>
<feature type="compositionally biased region" description="Basic and acidic residues" evidence="1">
    <location>
        <begin position="21"/>
        <end position="39"/>
    </location>
</feature>
<comment type="caution">
    <text evidence="2">The sequence shown here is derived from an EMBL/GenBank/DDBJ whole genome shotgun (WGS) entry which is preliminary data.</text>
</comment>
<feature type="compositionally biased region" description="Polar residues" evidence="1">
    <location>
        <begin position="100"/>
        <end position="110"/>
    </location>
</feature>
<name>A0A9D3P4A8_9TELE</name>
<reference evidence="2 3" key="1">
    <citation type="submission" date="2021-06" db="EMBL/GenBank/DDBJ databases">
        <title>Chromosome-level genome assembly of the red-tail catfish (Hemibagrus wyckioides).</title>
        <authorList>
            <person name="Shao F."/>
        </authorList>
    </citation>
    <scope>NUCLEOTIDE SEQUENCE [LARGE SCALE GENOMIC DNA]</scope>
    <source>
        <strain evidence="2">EC202008001</strain>
        <tissue evidence="2">Blood</tissue>
    </source>
</reference>
<dbReference type="EMBL" id="JAHKSW010000003">
    <property type="protein sequence ID" value="KAG7334450.1"/>
    <property type="molecule type" value="Genomic_DNA"/>
</dbReference>
<keyword evidence="3" id="KW-1185">Reference proteome</keyword>
<organism evidence="2 3">
    <name type="scientific">Hemibagrus wyckioides</name>
    <dbReference type="NCBI Taxonomy" id="337641"/>
    <lineage>
        <taxon>Eukaryota</taxon>
        <taxon>Metazoa</taxon>
        <taxon>Chordata</taxon>
        <taxon>Craniata</taxon>
        <taxon>Vertebrata</taxon>
        <taxon>Euteleostomi</taxon>
        <taxon>Actinopterygii</taxon>
        <taxon>Neopterygii</taxon>
        <taxon>Teleostei</taxon>
        <taxon>Ostariophysi</taxon>
        <taxon>Siluriformes</taxon>
        <taxon>Bagridae</taxon>
        <taxon>Hemibagrus</taxon>
    </lineage>
</organism>
<protein>
    <submittedName>
        <fullName evidence="2">Uncharacterized protein</fullName>
    </submittedName>
</protein>
<feature type="region of interest" description="Disordered" evidence="1">
    <location>
        <begin position="1"/>
        <end position="45"/>
    </location>
</feature>